<organism evidence="2 3">
    <name type="scientific">Sulfurisphaera tokodaii (strain DSM 16993 / JCM 10545 / NBRC 100140 / 7)</name>
    <name type="common">Sulfolobus tokodaii</name>
    <dbReference type="NCBI Taxonomy" id="273063"/>
    <lineage>
        <taxon>Archaea</taxon>
        <taxon>Thermoproteota</taxon>
        <taxon>Thermoprotei</taxon>
        <taxon>Sulfolobales</taxon>
        <taxon>Sulfolobaceae</taxon>
        <taxon>Sulfurisphaera</taxon>
    </lineage>
</organism>
<gene>
    <name evidence="2" type="ordered locus">STK_13235</name>
    <name evidence="2" type="ORF">STS158</name>
</gene>
<evidence type="ECO:0000256" key="1">
    <source>
        <dbReference type="SAM" id="Coils"/>
    </source>
</evidence>
<keyword evidence="3" id="KW-1185">Reference proteome</keyword>
<dbReference type="GeneID" id="1459341"/>
<dbReference type="EMBL" id="BA000023">
    <property type="protein sequence ID" value="BAB66382.1"/>
    <property type="molecule type" value="Genomic_DNA"/>
</dbReference>
<dbReference type="KEGG" id="sto:STK_13235"/>
<dbReference type="eggNOG" id="arCOG07346">
    <property type="taxonomic scope" value="Archaea"/>
</dbReference>
<accession>Q971N8</accession>
<dbReference type="AlphaFoldDB" id="Q971N8"/>
<protein>
    <submittedName>
        <fullName evidence="2">Uncharacterized protein</fullName>
    </submittedName>
</protein>
<dbReference type="STRING" id="273063.STK_13235"/>
<name>Q971N8_SULTO</name>
<sequence length="93" mass="10868">MRKKAVKIYIEEKYYEELKKIAEKEGLTVPKVIGKIIAESLGDGETLTDRVKDLEAKYEQLVKEVGRMEKDLALLQKILRDYRVARRSNINQE</sequence>
<evidence type="ECO:0000313" key="2">
    <source>
        <dbReference type="EMBL" id="BAB66382.1"/>
    </source>
</evidence>
<reference evidence="3" key="1">
    <citation type="journal article" date="2001" name="DNA Res.">
        <title>Complete genome sequence of an aerobic thermoacidophilic Crenarchaeon, Sulfolobus tokodaii strain7.</title>
        <authorList>
            <person name="Kawarabayasi Y."/>
            <person name="Hino Y."/>
            <person name="Horikawa H."/>
            <person name="Jin-no K."/>
            <person name="Takahashi M."/>
            <person name="Sekine M."/>
            <person name="Baba S."/>
            <person name="Ankai A."/>
            <person name="Kosugi H."/>
            <person name="Hosoyama A."/>
            <person name="Fukui S."/>
            <person name="Nagai Y."/>
            <person name="Nishijima K."/>
            <person name="Otsuka R."/>
            <person name="Nakazawa H."/>
            <person name="Takamiya M."/>
            <person name="Kato Y."/>
            <person name="Yoshizawa T."/>
            <person name="Tanaka T."/>
            <person name="Kudoh Y."/>
            <person name="Yamazaki J."/>
            <person name="Kushida N."/>
            <person name="Oguchi A."/>
            <person name="Aoki K."/>
            <person name="Masuda S."/>
            <person name="Yanagii M."/>
            <person name="Nishimura M."/>
            <person name="Yamagishi A."/>
            <person name="Oshima T."/>
            <person name="Kikuchi H."/>
        </authorList>
    </citation>
    <scope>NUCLEOTIDE SEQUENCE [LARGE SCALE GENOMIC DNA]</scope>
    <source>
        <strain evidence="3">DSM 16993 / JCM 10545 / NBRC 100140 / 7</strain>
    </source>
</reference>
<dbReference type="Proteomes" id="UP000001015">
    <property type="component" value="Chromosome"/>
</dbReference>
<dbReference type="OrthoDB" id="383784at2157"/>
<proteinExistence type="predicted"/>
<dbReference type="PATRIC" id="fig|273063.9.peg.1513"/>
<dbReference type="RefSeq" id="WP_010979360.1">
    <property type="nucleotide sequence ID" value="NC_003106.2"/>
</dbReference>
<keyword evidence="1" id="KW-0175">Coiled coil</keyword>
<feature type="coiled-coil region" evidence="1">
    <location>
        <begin position="44"/>
        <end position="78"/>
    </location>
</feature>
<evidence type="ECO:0000313" key="3">
    <source>
        <dbReference type="Proteomes" id="UP000001015"/>
    </source>
</evidence>